<keyword evidence="2" id="KW-1185">Reference proteome</keyword>
<dbReference type="InterPro" id="IPR011335">
    <property type="entry name" value="Restrct_endonuc-II-like"/>
</dbReference>
<accession>A0ABN7HXF8</accession>
<comment type="caution">
    <text evidence="1">The sequence shown here is derived from an EMBL/GenBank/DDBJ whole genome shotgun (WGS) entry which is preliminary data.</text>
</comment>
<evidence type="ECO:0000313" key="2">
    <source>
        <dbReference type="Proteomes" id="UP000598032"/>
    </source>
</evidence>
<organism evidence="1 2">
    <name type="scientific">Paraburkholderia metrosideri</name>
    <dbReference type="NCBI Taxonomy" id="580937"/>
    <lineage>
        <taxon>Bacteria</taxon>
        <taxon>Pseudomonadati</taxon>
        <taxon>Pseudomonadota</taxon>
        <taxon>Betaproteobacteria</taxon>
        <taxon>Burkholderiales</taxon>
        <taxon>Burkholderiaceae</taxon>
        <taxon>Paraburkholderia</taxon>
    </lineage>
</organism>
<protein>
    <submittedName>
        <fullName evidence="1">Uncharacterized protein</fullName>
    </submittedName>
</protein>
<name>A0ABN7HXF8_9BURK</name>
<dbReference type="EMBL" id="CAJHCP010000007">
    <property type="protein sequence ID" value="CAD6539247.1"/>
    <property type="molecule type" value="Genomic_DNA"/>
</dbReference>
<proteinExistence type="predicted"/>
<evidence type="ECO:0000313" key="1">
    <source>
        <dbReference type="EMBL" id="CAD6539247.1"/>
    </source>
</evidence>
<reference evidence="1 2" key="1">
    <citation type="submission" date="2020-10" db="EMBL/GenBank/DDBJ databases">
        <authorList>
            <person name="Peeters C."/>
        </authorList>
    </citation>
    <scope>NUCLEOTIDE SEQUENCE [LARGE SCALE GENOMIC DNA]</scope>
    <source>
        <strain evidence="1 2">LMG 28140</strain>
    </source>
</reference>
<dbReference type="Proteomes" id="UP000598032">
    <property type="component" value="Unassembled WGS sequence"/>
</dbReference>
<sequence length="472" mass="52931">MSENERRLKSLMRTHSTWAKVSTLTAEDSDVEVSEPDPVVLRRAFDAFVAQIGVDAWLTRRDAIAAEFQRKSAELMGYVDAPLLAFDDTIAWYLYLCELAIARPYEMPTYYSSRTLPFIGVIGRKLQYAGSVKNLDAKLRETMTDRKREPDGFIFEVIVALSYAELGWTVEFLPEGGDPTPDMRVERSGVKLLVECKRMSSRSQYAIEEEALWRLHWEEAVPSLREQGQSVWLDVVAHARLETLPNDWLSKRIAGLLPLIDNDATSSDENATVRVRLIDRKALDSDLKWSSLKLAGSKLRHLLGGDWVPENAITSLSVDGERKDSSETPGYFSTFLNTVDWASGATFSCDADDAIERKARDVKTTIARAVRQLPNDQLAVLHVAFETLEGPGVEAQRRKKVISSVERMESMKAVIAIVLHALGPVDSKDQVIVIDETSSDFWRGPPMKNFIPNMVILPAGYGAQSRKGAHWL</sequence>
<gene>
    <name evidence="1" type="ORF">LMG28140_03351</name>
</gene>
<dbReference type="SUPFAM" id="SSF52980">
    <property type="entry name" value="Restriction endonuclease-like"/>
    <property type="match status" value="1"/>
</dbReference>